<dbReference type="Pfam" id="PF09369">
    <property type="entry name" value="MZB"/>
    <property type="match status" value="1"/>
</dbReference>
<dbReference type="OrthoDB" id="18781at2759"/>
<organism evidence="2">
    <name type="scientific">Microbotryum lychnidis-dioicae (strain p1A1 Lamole / MvSl-1064)</name>
    <name type="common">Anther smut fungus</name>
    <dbReference type="NCBI Taxonomy" id="683840"/>
    <lineage>
        <taxon>Eukaryota</taxon>
        <taxon>Fungi</taxon>
        <taxon>Dikarya</taxon>
        <taxon>Basidiomycota</taxon>
        <taxon>Pucciniomycotina</taxon>
        <taxon>Microbotryomycetes</taxon>
        <taxon>Microbotryales</taxon>
        <taxon>Microbotryaceae</taxon>
        <taxon>Microbotryum</taxon>
    </lineage>
</organism>
<reference evidence="2 4" key="3">
    <citation type="journal article" date="2015" name="BMC Genomics">
        <title>Sex and parasites: genomic and transcriptomic analysis of Microbotryum lychnidis-dioicae, the biotrophic and plant-castrating anther smut fungus.</title>
        <authorList>
            <person name="Perlin M.H."/>
            <person name="Amselem J."/>
            <person name="Fontanillas E."/>
            <person name="Toh S.S."/>
            <person name="Chen Z."/>
            <person name="Goldberg J."/>
            <person name="Duplessis S."/>
            <person name="Henrissat B."/>
            <person name="Young S."/>
            <person name="Zeng Q."/>
            <person name="Aguileta G."/>
            <person name="Petit E."/>
            <person name="Badouin H."/>
            <person name="Andrews J."/>
            <person name="Razeeq D."/>
            <person name="Gabaldon T."/>
            <person name="Quesneville H."/>
            <person name="Giraud T."/>
            <person name="Hood M.E."/>
            <person name="Schultz D.J."/>
            <person name="Cuomo C.A."/>
        </authorList>
    </citation>
    <scope>NUCLEOTIDE SEQUENCE [LARGE SCALE GENOMIC DNA]</scope>
    <source>
        <strain evidence="4">p1A1 Lamole</strain>
        <strain evidence="2">P1A1 Lamole</strain>
    </source>
</reference>
<gene>
    <name evidence="2" type="ORF">MVLG_07236</name>
</gene>
<protein>
    <recommendedName>
        <fullName evidence="1">MrfA-like Zn-binding domain-containing protein</fullName>
    </recommendedName>
</protein>
<dbReference type="InterPro" id="IPR018973">
    <property type="entry name" value="MZB"/>
</dbReference>
<dbReference type="EMBL" id="AEIJ01001176">
    <property type="status" value="NOT_ANNOTATED_CDS"/>
    <property type="molecule type" value="Genomic_DNA"/>
</dbReference>
<proteinExistence type="predicted"/>
<dbReference type="GO" id="GO:0005634">
    <property type="term" value="C:nucleus"/>
    <property type="evidence" value="ECO:0007669"/>
    <property type="project" value="TreeGrafter"/>
</dbReference>
<reference evidence="3" key="4">
    <citation type="submission" date="2015-06" db="UniProtKB">
        <authorList>
            <consortium name="EnsemblFungi"/>
        </authorList>
    </citation>
    <scope>IDENTIFICATION</scope>
</reference>
<dbReference type="HOGENOM" id="CLU_1006711_0_0_1"/>
<dbReference type="AlphaFoldDB" id="U5HJQ7"/>
<dbReference type="InParanoid" id="U5HJQ7"/>
<evidence type="ECO:0000313" key="3">
    <source>
        <dbReference type="EnsemblFungi" id="MVLG_07236T0"/>
    </source>
</evidence>
<dbReference type="PANTHER" id="PTHR47957">
    <property type="entry name" value="ATP-DEPENDENT HELICASE HRQ1"/>
    <property type="match status" value="1"/>
</dbReference>
<sequence>TSIVFGYFKTDKRNNILDTVDISSPPFIRRSHGFWIDVPASALEILLLKNLHPAASIHAAEHALMSLTPIVAMCTEGDVRTECKQPEKEFASMPSSRKRPARLILYDSAGMSGGICAKAFDHISVLIRQAADTIANCICTEGCPSCVASHMCSGANTIVSKLGALVVLDSILNRPIDIDAIPLQDPAQGIVPGGSIDLAGAGVRRSLIDAQQRRTVEKEGVMEEEEFSEAGVRERDRVLAELLGGGPGSEIPQVPRMAEVQEGTRYDITKGGGFMSR</sequence>
<dbReference type="GO" id="GO:0043138">
    <property type="term" value="F:3'-5' DNA helicase activity"/>
    <property type="evidence" value="ECO:0007669"/>
    <property type="project" value="TreeGrafter"/>
</dbReference>
<evidence type="ECO:0000313" key="2">
    <source>
        <dbReference type="EMBL" id="KDE02194.1"/>
    </source>
</evidence>
<feature type="domain" description="MrfA-like Zn-binding" evidence="1">
    <location>
        <begin position="60"/>
        <end position="147"/>
    </location>
</feature>
<reference evidence="2" key="2">
    <citation type="submission" date="2010-11" db="EMBL/GenBank/DDBJ databases">
        <authorList>
            <consortium name="The Broad Institute Genome Sequencing Platform"/>
            <person name="Earl A."/>
            <person name="Ward D."/>
            <person name="Feldgarden M."/>
            <person name="Gevers D."/>
            <person name="Butler R."/>
            <person name="Young S.K."/>
            <person name="Zeng Q."/>
            <person name="Gargeya S."/>
            <person name="Fitzgerald M."/>
            <person name="Haas B."/>
            <person name="Abouelleil A."/>
            <person name="Alvarado L."/>
            <person name="Arachchi H.M."/>
            <person name="Berlin A."/>
            <person name="Brown A."/>
            <person name="Chapman S.B."/>
            <person name="Chen Z."/>
            <person name="Dunbar C."/>
            <person name="Freedman E."/>
            <person name="Gearin G."/>
            <person name="Gellesch M."/>
            <person name="Goldberg J."/>
            <person name="Griggs A."/>
            <person name="Gujja S."/>
            <person name="Heilman E."/>
            <person name="Heiman D."/>
            <person name="Howarth C."/>
            <person name="Larson L."/>
            <person name="Lui A."/>
            <person name="MacDonald P.J.P."/>
            <person name="Mehta T."/>
            <person name="Montmayeur A."/>
            <person name="Murphy C."/>
            <person name="Neiman D."/>
            <person name="Pearson M."/>
            <person name="Priest M."/>
            <person name="Roberts A."/>
            <person name="Saif S."/>
            <person name="Shea T."/>
            <person name="Shenoy N."/>
            <person name="Sisk P."/>
            <person name="Stolte C."/>
            <person name="Sykes S."/>
            <person name="White J."/>
            <person name="Yandava C."/>
            <person name="Wortman J."/>
            <person name="Nusbaum C."/>
            <person name="Birren B."/>
        </authorList>
    </citation>
    <scope>NUCLEOTIDE SEQUENCE</scope>
    <source>
        <strain evidence="2">P1A1 Lamole</strain>
    </source>
</reference>
<dbReference type="Proteomes" id="UP000017200">
    <property type="component" value="Unassembled WGS sequence"/>
</dbReference>
<keyword evidence="4" id="KW-1185">Reference proteome</keyword>
<accession>U5HJQ7</accession>
<dbReference type="PANTHER" id="PTHR47957:SF3">
    <property type="entry name" value="ATP-DEPENDENT HELICASE HRQ1"/>
    <property type="match status" value="1"/>
</dbReference>
<name>U5HJQ7_USTV1</name>
<feature type="non-terminal residue" evidence="2">
    <location>
        <position position="1"/>
    </location>
</feature>
<reference evidence="4" key="1">
    <citation type="submission" date="2010-11" db="EMBL/GenBank/DDBJ databases">
        <title>The genome sequence of Microbotryum violaceum strain p1A1 Lamole.</title>
        <authorList>
            <person name="Cuomo C."/>
            <person name="Perlin M."/>
            <person name="Young S.K."/>
            <person name="Zeng Q."/>
            <person name="Gargeya S."/>
            <person name="Alvarado L."/>
            <person name="Berlin A."/>
            <person name="Chapman S.B."/>
            <person name="Chen Z."/>
            <person name="Freedman E."/>
            <person name="Gellesch M."/>
            <person name="Goldberg J."/>
            <person name="Griggs A."/>
            <person name="Gujja S."/>
            <person name="Heilman E."/>
            <person name="Heiman D."/>
            <person name="Howarth C."/>
            <person name="Mehta T."/>
            <person name="Neiman D."/>
            <person name="Pearson M."/>
            <person name="Roberts A."/>
            <person name="Saif S."/>
            <person name="Shea T."/>
            <person name="Shenoy N."/>
            <person name="Sisk P."/>
            <person name="Stolte C."/>
            <person name="Sykes S."/>
            <person name="White J."/>
            <person name="Yandava C."/>
            <person name="Haas B."/>
            <person name="Nusbaum C."/>
            <person name="Birren B."/>
        </authorList>
    </citation>
    <scope>NUCLEOTIDE SEQUENCE [LARGE SCALE GENOMIC DNA]</scope>
    <source>
        <strain evidence="4">p1A1 Lamole</strain>
    </source>
</reference>
<dbReference type="GO" id="GO:0006289">
    <property type="term" value="P:nucleotide-excision repair"/>
    <property type="evidence" value="ECO:0007669"/>
    <property type="project" value="TreeGrafter"/>
</dbReference>
<dbReference type="EMBL" id="GL541945">
    <property type="protein sequence ID" value="KDE02194.1"/>
    <property type="molecule type" value="Genomic_DNA"/>
</dbReference>
<evidence type="ECO:0000313" key="4">
    <source>
        <dbReference type="Proteomes" id="UP000017200"/>
    </source>
</evidence>
<evidence type="ECO:0000259" key="1">
    <source>
        <dbReference type="Pfam" id="PF09369"/>
    </source>
</evidence>
<dbReference type="GO" id="GO:0036297">
    <property type="term" value="P:interstrand cross-link repair"/>
    <property type="evidence" value="ECO:0007669"/>
    <property type="project" value="TreeGrafter"/>
</dbReference>
<dbReference type="STRING" id="683840.U5HJQ7"/>
<dbReference type="EnsemblFungi" id="MVLG_07236T0">
    <property type="protein sequence ID" value="MVLG_07236T0"/>
    <property type="gene ID" value="MVLG_07236"/>
</dbReference>